<comment type="caution">
    <text evidence="2">The sequence shown here is derived from an EMBL/GenBank/DDBJ whole genome shotgun (WGS) entry which is preliminary data.</text>
</comment>
<dbReference type="Pfam" id="PF01850">
    <property type="entry name" value="PIN"/>
    <property type="match status" value="1"/>
</dbReference>
<protein>
    <submittedName>
        <fullName evidence="2">Twitching motility protein PilT</fullName>
    </submittedName>
</protein>
<dbReference type="CDD" id="cd09872">
    <property type="entry name" value="PIN_Sll0205-like"/>
    <property type="match status" value="1"/>
</dbReference>
<dbReference type="AlphaFoldDB" id="A0A9W6FWZ3"/>
<dbReference type="Gene3D" id="3.40.50.1010">
    <property type="entry name" value="5'-nuclease"/>
    <property type="match status" value="1"/>
</dbReference>
<organism evidence="2 3">
    <name type="scientific">Desulforhabdus amnigena</name>
    <dbReference type="NCBI Taxonomy" id="40218"/>
    <lineage>
        <taxon>Bacteria</taxon>
        <taxon>Pseudomonadati</taxon>
        <taxon>Thermodesulfobacteriota</taxon>
        <taxon>Syntrophobacteria</taxon>
        <taxon>Syntrophobacterales</taxon>
        <taxon>Syntrophobacteraceae</taxon>
        <taxon>Desulforhabdus</taxon>
    </lineage>
</organism>
<reference evidence="2" key="1">
    <citation type="submission" date="2022-12" db="EMBL/GenBank/DDBJ databases">
        <title>Reference genome sequencing for broad-spectrum identification of bacterial and archaeal isolates by mass spectrometry.</title>
        <authorList>
            <person name="Sekiguchi Y."/>
            <person name="Tourlousse D.M."/>
        </authorList>
    </citation>
    <scope>NUCLEOTIDE SEQUENCE</scope>
    <source>
        <strain evidence="2">ASRB1</strain>
    </source>
</reference>
<proteinExistence type="predicted"/>
<dbReference type="InterPro" id="IPR002716">
    <property type="entry name" value="PIN_dom"/>
</dbReference>
<evidence type="ECO:0000259" key="1">
    <source>
        <dbReference type="Pfam" id="PF01850"/>
    </source>
</evidence>
<evidence type="ECO:0000313" key="2">
    <source>
        <dbReference type="EMBL" id="GLI36441.1"/>
    </source>
</evidence>
<keyword evidence="3" id="KW-1185">Reference proteome</keyword>
<dbReference type="InterPro" id="IPR029060">
    <property type="entry name" value="PIN-like_dom_sf"/>
</dbReference>
<dbReference type="RefSeq" id="WP_281796884.1">
    <property type="nucleotide sequence ID" value="NZ_BSDR01000001.1"/>
</dbReference>
<dbReference type="EMBL" id="BSDR01000001">
    <property type="protein sequence ID" value="GLI36441.1"/>
    <property type="molecule type" value="Genomic_DNA"/>
</dbReference>
<sequence>MIVLDTHIWVWWVHGDSQLTRRQVKVIDAAEADLIGVSAISVWEVAKLVEYNRLKLPCPLGDWFDEALNYPGIRLVELSPEIAIESTRLPGEFHRDPADQLIVATARIYDCRLVTSDSKILKYPYVKAIG</sequence>
<dbReference type="InterPro" id="IPR052919">
    <property type="entry name" value="TA_system_RNase"/>
</dbReference>
<dbReference type="Proteomes" id="UP001144372">
    <property type="component" value="Unassembled WGS sequence"/>
</dbReference>
<evidence type="ECO:0000313" key="3">
    <source>
        <dbReference type="Proteomes" id="UP001144372"/>
    </source>
</evidence>
<dbReference type="PANTHER" id="PTHR36173">
    <property type="entry name" value="RIBONUCLEASE VAPC16-RELATED"/>
    <property type="match status" value="1"/>
</dbReference>
<dbReference type="SUPFAM" id="SSF88723">
    <property type="entry name" value="PIN domain-like"/>
    <property type="match status" value="1"/>
</dbReference>
<name>A0A9W6FWZ3_9BACT</name>
<feature type="domain" description="PIN" evidence="1">
    <location>
        <begin position="2"/>
        <end position="122"/>
    </location>
</feature>
<dbReference type="PANTHER" id="PTHR36173:SF1">
    <property type="entry name" value="RIBONUCLEASE VAPC22"/>
    <property type="match status" value="1"/>
</dbReference>
<dbReference type="InterPro" id="IPR041705">
    <property type="entry name" value="PIN_Sll0205"/>
</dbReference>
<gene>
    <name evidence="2" type="ORF">DAMNIGENAA_38740</name>
</gene>
<accession>A0A9W6FWZ3</accession>